<reference evidence="2 3" key="1">
    <citation type="submission" date="2014-11" db="EMBL/GenBank/DDBJ databases">
        <authorList>
            <person name="Zhu J."/>
            <person name="Qi W."/>
            <person name="Song R."/>
        </authorList>
    </citation>
    <scope>NUCLEOTIDE SEQUENCE [LARGE SCALE GENOMIC DNA]</scope>
</reference>
<proteinExistence type="predicted"/>
<dbReference type="PANTHER" id="PTHR28375">
    <property type="entry name" value="PROTEIN HINDERIN"/>
    <property type="match status" value="1"/>
</dbReference>
<gene>
    <name evidence="2" type="ORF">Vbra_21915</name>
</gene>
<dbReference type="PANTHER" id="PTHR28375:SF1">
    <property type="entry name" value="PROTEIN HINDERIN"/>
    <property type="match status" value="1"/>
</dbReference>
<feature type="compositionally biased region" description="Basic and acidic residues" evidence="1">
    <location>
        <begin position="460"/>
        <end position="482"/>
    </location>
</feature>
<sequence length="649" mass="72910">MDDITEPDAPRLKDLHPLDKQRVGQLIKRLSEERRQRQSAETQVSSLRAKHSQVIAEASSLRDKFQQSLELLKTYQSRLDTSKKRSDESAAMGSSAPAPSRVHACVSPIRPSPSAPGSMHSLSPKQWIESPSPYRPRAPHSSPDHHPQPNRDTSESPSPIPPHKKTALKTSVVKGADHTREKERERVPATLTKEHLGLLKRYMKIQRRQRRGRDRGDADDDVSEGSDDDRALACVAEEAEEETRERERGREQGRREPSRPRSSIVTGCVEAALPAGEASWSTFFLMDDITEPDAPRLKDLHPLDKQRVGQLIKRLSEERRQRQSAETQVSSLRAKHSQVIAEASSLRDKFQQSLELLKTYQSRLDTSKKRSDESAAMGSSAPAPSRVHACVSPIRPSPSAPGSMHSLSPKQWIESPSPYRPRAPHSSPDHHPQPNRDTSEGPSPIPPHKKTALKTSILKGADHPREKERERVPATLTKEHLGLLKRHMKIQRRQRRGRDRGDADGDVSEGSDDDRALACVVEEAEEETREREREEGRREPSRPRSSIRVGELLAAPQSGAAQWEAAVFDSKVMEDGRRYRGMVLGSEAMGERQAAAILLTAEFMGERDYRSVNIYTTESAPHDQTRTVVMRVLGDQLGGKVWRREHEFL</sequence>
<feature type="region of interest" description="Disordered" evidence="1">
    <location>
        <begin position="364"/>
        <end position="548"/>
    </location>
</feature>
<feature type="compositionally biased region" description="Low complexity" evidence="1">
    <location>
        <begin position="374"/>
        <end position="385"/>
    </location>
</feature>
<feature type="compositionally biased region" description="Acidic residues" evidence="1">
    <location>
        <begin position="217"/>
        <end position="227"/>
    </location>
</feature>
<feature type="compositionally biased region" description="Basic and acidic residues" evidence="1">
    <location>
        <begin position="8"/>
        <end position="22"/>
    </location>
</feature>
<dbReference type="InterPro" id="IPR032736">
    <property type="entry name" value="Hinderin"/>
</dbReference>
<evidence type="ECO:0000256" key="1">
    <source>
        <dbReference type="SAM" id="MobiDB-lite"/>
    </source>
</evidence>
<feature type="compositionally biased region" description="Basic residues" evidence="1">
    <location>
        <begin position="201"/>
        <end position="213"/>
    </location>
</feature>
<keyword evidence="3" id="KW-1185">Reference proteome</keyword>
<organism evidence="2 3">
    <name type="scientific">Vitrella brassicaformis (strain CCMP3155)</name>
    <dbReference type="NCBI Taxonomy" id="1169540"/>
    <lineage>
        <taxon>Eukaryota</taxon>
        <taxon>Sar</taxon>
        <taxon>Alveolata</taxon>
        <taxon>Colpodellida</taxon>
        <taxon>Vitrellaceae</taxon>
        <taxon>Vitrella</taxon>
    </lineage>
</organism>
<feature type="compositionally biased region" description="Basic and acidic residues" evidence="1">
    <location>
        <begin position="29"/>
        <end position="38"/>
    </location>
</feature>
<feature type="compositionally biased region" description="Low complexity" evidence="1">
    <location>
        <begin position="89"/>
        <end position="100"/>
    </location>
</feature>
<protein>
    <submittedName>
        <fullName evidence="2">Uncharacterized protein</fullName>
    </submittedName>
</protein>
<evidence type="ECO:0000313" key="3">
    <source>
        <dbReference type="Proteomes" id="UP000041254"/>
    </source>
</evidence>
<dbReference type="InParanoid" id="A0A0G4G435"/>
<feature type="compositionally biased region" description="Basic and acidic residues" evidence="1">
    <location>
        <begin position="243"/>
        <end position="259"/>
    </location>
</feature>
<feature type="compositionally biased region" description="Basic residues" evidence="1">
    <location>
        <begin position="483"/>
        <end position="498"/>
    </location>
</feature>
<feature type="region of interest" description="Disordered" evidence="1">
    <location>
        <begin position="1"/>
        <end position="65"/>
    </location>
</feature>
<dbReference type="EMBL" id="CDMY01000554">
    <property type="protein sequence ID" value="CEM22655.1"/>
    <property type="molecule type" value="Genomic_DNA"/>
</dbReference>
<feature type="compositionally biased region" description="Basic and acidic residues" evidence="1">
    <location>
        <begin position="175"/>
        <end position="197"/>
    </location>
</feature>
<feature type="compositionally biased region" description="Basic and acidic residues" evidence="1">
    <location>
        <begin position="427"/>
        <end position="439"/>
    </location>
</feature>
<dbReference type="VEuPathDB" id="CryptoDB:Vbra_21915"/>
<name>A0A0G4G435_VITBC</name>
<feature type="region of interest" description="Disordered" evidence="1">
    <location>
        <begin position="315"/>
        <end position="338"/>
    </location>
</feature>
<dbReference type="AlphaFoldDB" id="A0A0G4G435"/>
<feature type="region of interest" description="Disordered" evidence="1">
    <location>
        <begin position="79"/>
        <end position="266"/>
    </location>
</feature>
<feature type="compositionally biased region" description="Basic and acidic residues" evidence="1">
    <location>
        <begin position="142"/>
        <end position="154"/>
    </location>
</feature>
<feature type="compositionally biased region" description="Basic and acidic residues" evidence="1">
    <location>
        <begin position="528"/>
        <end position="542"/>
    </location>
</feature>
<accession>A0A0G4G435</accession>
<evidence type="ECO:0000313" key="2">
    <source>
        <dbReference type="EMBL" id="CEM22655.1"/>
    </source>
</evidence>
<dbReference type="Proteomes" id="UP000041254">
    <property type="component" value="Unassembled WGS sequence"/>
</dbReference>